<reference evidence="2" key="1">
    <citation type="submission" date="2023-07" db="EMBL/GenBank/DDBJ databases">
        <title>Sequencing the genomes of 1000 actinobacteria strains.</title>
        <authorList>
            <person name="Klenk H.-P."/>
        </authorList>
    </citation>
    <scope>NUCLEOTIDE SEQUENCE</scope>
    <source>
        <strain evidence="2">DSM 45977</strain>
    </source>
</reference>
<dbReference type="PANTHER" id="PTHR43682:SF1">
    <property type="entry name" value="LACTATE UTILIZATION PROTEIN C"/>
    <property type="match status" value="1"/>
</dbReference>
<dbReference type="Pfam" id="PF02589">
    <property type="entry name" value="LUD_dom"/>
    <property type="match status" value="1"/>
</dbReference>
<dbReference type="RefSeq" id="WP_310276263.1">
    <property type="nucleotide sequence ID" value="NZ_JAVDXW010000001.1"/>
</dbReference>
<dbReference type="InterPro" id="IPR024185">
    <property type="entry name" value="FTHF_cligase-like_sf"/>
</dbReference>
<protein>
    <submittedName>
        <fullName evidence="2">L-lactate dehydrogenase complex protein LldG</fullName>
    </submittedName>
</protein>
<proteinExistence type="predicted"/>
<evidence type="ECO:0000313" key="2">
    <source>
        <dbReference type="EMBL" id="MDR7303729.1"/>
    </source>
</evidence>
<gene>
    <name evidence="2" type="ORF">JOF55_003910</name>
</gene>
<dbReference type="SUPFAM" id="SSF100950">
    <property type="entry name" value="NagB/RpiA/CoA transferase-like"/>
    <property type="match status" value="1"/>
</dbReference>
<dbReference type="InterPro" id="IPR003741">
    <property type="entry name" value="LUD_dom"/>
</dbReference>
<comment type="caution">
    <text evidence="2">The sequence shown here is derived from an EMBL/GenBank/DDBJ whole genome shotgun (WGS) entry which is preliminary data.</text>
</comment>
<feature type="domain" description="LUD" evidence="1">
    <location>
        <begin position="115"/>
        <end position="212"/>
    </location>
</feature>
<evidence type="ECO:0000259" key="1">
    <source>
        <dbReference type="Pfam" id="PF02589"/>
    </source>
</evidence>
<accession>A0AAE4CNB6</accession>
<dbReference type="Proteomes" id="UP001180845">
    <property type="component" value="Unassembled WGS sequence"/>
</dbReference>
<sequence length="215" mass="23020">MTARNSTARATILGSVRSALAGTSRVPRDSVPHDYRDRRESSDLVELFRARTEEYRAAVHVTDSTNVADTVLVALHAARADHTIVPTGIPSHWVQPVHGTHRTISDDTALDTATLDACDAVVTTSFGGIATTGTVVLDHGPGQGRRALTLIPDTHVCLVQASRIVDDVPAVLARLDPNHPLTFISGPSATSDIELDRVEGVHGPRSLHVIVIRDE</sequence>
<organism evidence="2 3">
    <name type="scientific">Haloactinomyces albus</name>
    <dbReference type="NCBI Taxonomy" id="1352928"/>
    <lineage>
        <taxon>Bacteria</taxon>
        <taxon>Bacillati</taxon>
        <taxon>Actinomycetota</taxon>
        <taxon>Actinomycetes</taxon>
        <taxon>Actinopolysporales</taxon>
        <taxon>Actinopolysporaceae</taxon>
        <taxon>Haloactinomyces</taxon>
    </lineage>
</organism>
<evidence type="ECO:0000313" key="3">
    <source>
        <dbReference type="Proteomes" id="UP001180845"/>
    </source>
</evidence>
<dbReference type="PANTHER" id="PTHR43682">
    <property type="entry name" value="LACTATE UTILIZATION PROTEIN C"/>
    <property type="match status" value="1"/>
</dbReference>
<dbReference type="EMBL" id="JAVDXW010000001">
    <property type="protein sequence ID" value="MDR7303729.1"/>
    <property type="molecule type" value="Genomic_DNA"/>
</dbReference>
<dbReference type="InterPro" id="IPR037171">
    <property type="entry name" value="NagB/RpiA_transferase-like"/>
</dbReference>
<dbReference type="AlphaFoldDB" id="A0AAE4CNB6"/>
<name>A0AAE4CNB6_9ACTN</name>
<dbReference type="Gene3D" id="3.40.50.10420">
    <property type="entry name" value="NagB/RpiA/CoA transferase-like"/>
    <property type="match status" value="1"/>
</dbReference>
<keyword evidence="3" id="KW-1185">Reference proteome</keyword>